<proteinExistence type="predicted"/>
<dbReference type="GO" id="GO:0047388">
    <property type="term" value="F:[glutamine synthetase]-adenylyl-L-tyrosine phosphorylase activity"/>
    <property type="evidence" value="ECO:0007669"/>
    <property type="project" value="UniProtKB-EC"/>
</dbReference>
<dbReference type="GO" id="GO:0008882">
    <property type="term" value="F:[glutamate-ammonia-ligase] adenylyltransferase activity"/>
    <property type="evidence" value="ECO:0007669"/>
    <property type="project" value="UniProtKB-EC"/>
</dbReference>
<evidence type="ECO:0000259" key="7">
    <source>
        <dbReference type="Pfam" id="PF03710"/>
    </source>
</evidence>
<organism evidence="9 10">
    <name type="scientific">Candidatus Agrococcus pullicola</name>
    <dbReference type="NCBI Taxonomy" id="2838429"/>
    <lineage>
        <taxon>Bacteria</taxon>
        <taxon>Bacillati</taxon>
        <taxon>Actinomycetota</taxon>
        <taxon>Actinomycetes</taxon>
        <taxon>Micrococcales</taxon>
        <taxon>Microbacteriaceae</taxon>
        <taxon>Agrococcus</taxon>
    </lineage>
</organism>
<protein>
    <submittedName>
        <fullName evidence="9">Bifunctional [glutamine synthetase] adenylyltransferase/[glutamine synthetase]-adenylyl-L-tyrosine phosphorylase</fullName>
        <ecNumber evidence="9">2.7.7.42</ecNumber>
        <ecNumber evidence="9">2.7.7.89</ecNumber>
    </submittedName>
</protein>
<dbReference type="GO" id="GO:0005524">
    <property type="term" value="F:ATP binding"/>
    <property type="evidence" value="ECO:0007669"/>
    <property type="project" value="UniProtKB-KW"/>
</dbReference>
<dbReference type="GO" id="GO:0000820">
    <property type="term" value="P:regulation of glutamine family amino acid metabolic process"/>
    <property type="evidence" value="ECO:0007669"/>
    <property type="project" value="TreeGrafter"/>
</dbReference>
<keyword evidence="6" id="KW-0511">Multifunctional enzyme</keyword>
<dbReference type="Proteomes" id="UP000824005">
    <property type="component" value="Unassembled WGS sequence"/>
</dbReference>
<dbReference type="InterPro" id="IPR043519">
    <property type="entry name" value="NT_sf"/>
</dbReference>
<evidence type="ECO:0000256" key="1">
    <source>
        <dbReference type="ARBA" id="ARBA00022679"/>
    </source>
</evidence>
<evidence type="ECO:0000256" key="3">
    <source>
        <dbReference type="ARBA" id="ARBA00022741"/>
    </source>
</evidence>
<feature type="domain" description="PII-uridylyltransferase/Glutamine-synthetase adenylyltransferase" evidence="8">
    <location>
        <begin position="338"/>
        <end position="475"/>
    </location>
</feature>
<dbReference type="EMBL" id="DXDC01000131">
    <property type="protein sequence ID" value="HIY65528.1"/>
    <property type="molecule type" value="Genomic_DNA"/>
</dbReference>
<evidence type="ECO:0000256" key="5">
    <source>
        <dbReference type="ARBA" id="ARBA00022842"/>
    </source>
</evidence>
<evidence type="ECO:0000256" key="2">
    <source>
        <dbReference type="ARBA" id="ARBA00022695"/>
    </source>
</evidence>
<evidence type="ECO:0000259" key="8">
    <source>
        <dbReference type="Pfam" id="PF08335"/>
    </source>
</evidence>
<keyword evidence="4" id="KW-0067">ATP-binding</keyword>
<keyword evidence="2 9" id="KW-0548">Nucleotidyltransferase</keyword>
<dbReference type="InterPro" id="IPR013546">
    <property type="entry name" value="PII_UdlTrfase/GS_AdlTrfase"/>
</dbReference>
<dbReference type="Pfam" id="PF03710">
    <property type="entry name" value="GlnE"/>
    <property type="match status" value="2"/>
</dbReference>
<reference evidence="9" key="2">
    <citation type="submission" date="2021-04" db="EMBL/GenBank/DDBJ databases">
        <authorList>
            <person name="Gilroy R."/>
        </authorList>
    </citation>
    <scope>NUCLEOTIDE SEQUENCE</scope>
    <source>
        <strain evidence="9">ChiGjej1B1-98</strain>
    </source>
</reference>
<dbReference type="InterPro" id="IPR023057">
    <property type="entry name" value="GlnE"/>
</dbReference>
<name>A0A9D1YTS5_9MICO</name>
<dbReference type="SUPFAM" id="SSF81593">
    <property type="entry name" value="Nucleotidyltransferase substrate binding subunit/domain"/>
    <property type="match status" value="2"/>
</dbReference>
<evidence type="ECO:0000313" key="10">
    <source>
        <dbReference type="Proteomes" id="UP000824005"/>
    </source>
</evidence>
<evidence type="ECO:0000256" key="6">
    <source>
        <dbReference type="ARBA" id="ARBA00023268"/>
    </source>
</evidence>
<sequence length="968" mass="108121">MRKQSLRAQLASAKLAEPSAAAARIEATEAWIRERVLGHLEDYGVAADPDVAVWRTVELLERGMPQELLDDSETRVALIRLVGASEGLAEVVVRIDHASEEAAHPRPLRSAEEYRKLLQDAVEDREREDAIVALRQEYRRRLIEIAAYDLAQQDPFEGLPDVASALSDIAAAALEAALTVARRTALTRFDEADVERVQFAIIGMGKLGAQELNYLSDVDVIWVHGAEEGLDEGLASNIAQFLARETTAGCSALAIEAPLWEVDANLRPEGKDGVITRTLASHVAYYERWAKDWEFQALLKARHVAGDVALGRAYEESIAPFVWSSSSRDNFVSSVHRMRERVTDNISPEEVDRQLKLGPGGLRDIEFTVQLLQLVHGAADDAIRQRATLEALDALDDGGYIGRQDAQEFSEHYRFLRLLEHRIQMWRMTRTHLMPDEDEDLRRLARSVGMKSADKLTKRWHAVRRAVRELHQRIFYRPLLAAVAALPDSQTRLTSGQAADRLTAIGFADAQTALSHIAALTSGVSRRAQIQKLLLPVLLQWFSDGPDPDAGLLAFRRLSEALGESPWYLSMLRDSNVAAERLAFLLSTSKLIASLMERMPQSASWIGASESLQPVPEQELLDEAIALVKRHIDDEKQAGEALKSLRRRELLRAAMASALGLSDALHSAAALVSIGRVVLQAAIYLHGRDRDFEFAIIAMGRTGGREVGFGSDLDVMYVCRGDERATERATALVRSIGQTVTDPVVKFELDSGLRPEGRKGPLVRSLESYRRYYERWSDTWEAQALLRAAPFVGDDQLTKDFFSLIDPLRYTTRFTSRDAREIRRIKARVEGERLPQNADRRRHLKLGAGSLSDVEWLVQLLQLQHAGEFSSLRTPSTLEALAALGRAEIVSVEDEATMESAWTLSSRLRNALALAQARTIDVLPYDRVHLETIARILGYPAGAASTLEDDYLHATRRARRVFERLFFE</sequence>
<keyword evidence="1 9" id="KW-0808">Transferase</keyword>
<dbReference type="PANTHER" id="PTHR30621:SF0">
    <property type="entry name" value="BIFUNCTIONAL GLUTAMINE SYNTHETASE ADENYLYLTRANSFERASE_ADENYLYL-REMOVING ENZYME"/>
    <property type="match status" value="1"/>
</dbReference>
<keyword evidence="3" id="KW-0547">Nucleotide-binding</keyword>
<dbReference type="AlphaFoldDB" id="A0A9D1YTS5"/>
<dbReference type="Gene3D" id="1.20.120.330">
    <property type="entry name" value="Nucleotidyltransferases domain 2"/>
    <property type="match status" value="2"/>
</dbReference>
<dbReference type="Gene3D" id="3.30.460.10">
    <property type="entry name" value="Beta Polymerase, domain 2"/>
    <property type="match status" value="2"/>
</dbReference>
<dbReference type="Pfam" id="PF08335">
    <property type="entry name" value="GlnD_UR_UTase"/>
    <property type="match status" value="2"/>
</dbReference>
<dbReference type="PANTHER" id="PTHR30621">
    <property type="entry name" value="GLUTAMINE SYNTHETASE ADENYLYLTRANSFERASE"/>
    <property type="match status" value="1"/>
</dbReference>
<dbReference type="GO" id="GO:0005829">
    <property type="term" value="C:cytosol"/>
    <property type="evidence" value="ECO:0007669"/>
    <property type="project" value="TreeGrafter"/>
</dbReference>
<evidence type="ECO:0000256" key="4">
    <source>
        <dbReference type="ARBA" id="ARBA00022840"/>
    </source>
</evidence>
<dbReference type="EC" id="2.7.7.89" evidence="9"/>
<dbReference type="SUPFAM" id="SSF81301">
    <property type="entry name" value="Nucleotidyltransferase"/>
    <property type="match status" value="2"/>
</dbReference>
<dbReference type="NCBIfam" id="NF010707">
    <property type="entry name" value="PRK14109.1"/>
    <property type="match status" value="1"/>
</dbReference>
<reference evidence="9" key="1">
    <citation type="journal article" date="2021" name="PeerJ">
        <title>Extensive microbial diversity within the chicken gut microbiome revealed by metagenomics and culture.</title>
        <authorList>
            <person name="Gilroy R."/>
            <person name="Ravi A."/>
            <person name="Getino M."/>
            <person name="Pursley I."/>
            <person name="Horton D.L."/>
            <person name="Alikhan N.F."/>
            <person name="Baker D."/>
            <person name="Gharbi K."/>
            <person name="Hall N."/>
            <person name="Watson M."/>
            <person name="Adriaenssens E.M."/>
            <person name="Foster-Nyarko E."/>
            <person name="Jarju S."/>
            <person name="Secka A."/>
            <person name="Antonio M."/>
            <person name="Oren A."/>
            <person name="Chaudhuri R.R."/>
            <person name="La Ragione R."/>
            <person name="Hildebrand F."/>
            <person name="Pallen M.J."/>
        </authorList>
    </citation>
    <scope>NUCLEOTIDE SEQUENCE</scope>
    <source>
        <strain evidence="9">ChiGjej1B1-98</strain>
    </source>
</reference>
<evidence type="ECO:0000313" key="9">
    <source>
        <dbReference type="EMBL" id="HIY65528.1"/>
    </source>
</evidence>
<gene>
    <name evidence="9" type="ORF">H9830_04550</name>
</gene>
<dbReference type="InterPro" id="IPR005190">
    <property type="entry name" value="GlnE_rpt_dom"/>
</dbReference>
<feature type="domain" description="PII-uridylyltransferase/Glutamine-synthetase adenylyltransferase" evidence="8">
    <location>
        <begin position="828"/>
        <end position="966"/>
    </location>
</feature>
<feature type="domain" description="Glutamate-ammonia ligase adenylyltransferase repeated" evidence="7">
    <location>
        <begin position="580"/>
        <end position="801"/>
    </location>
</feature>
<feature type="domain" description="Glutamate-ammonia ligase adenylyltransferase repeated" evidence="7">
    <location>
        <begin position="78"/>
        <end position="315"/>
    </location>
</feature>
<keyword evidence="5" id="KW-0460">Magnesium</keyword>
<accession>A0A9D1YTS5</accession>
<dbReference type="CDD" id="cd05401">
    <property type="entry name" value="NT_GlnE_GlnD_like"/>
    <property type="match status" value="2"/>
</dbReference>
<dbReference type="EC" id="2.7.7.42" evidence="9"/>
<comment type="caution">
    <text evidence="9">The sequence shown here is derived from an EMBL/GenBank/DDBJ whole genome shotgun (WGS) entry which is preliminary data.</text>
</comment>